<gene>
    <name evidence="3" type="ORF">POBO1169_LOCUS6755</name>
</gene>
<sequence>MPTSRRISEVSAGGKSRGASRAGLRPTTAPVQQARPTTSSKKTAATTRTESYKRPQTAPDGRKKDKSVRPKYGGPPPGTAGAKSYASSGFSSYSRTSNASGISELIRYSRWKRRMTDRQIRRSVRRLSASFTESSRYQLCTPDESGSESRRQPEVSLEVTNESRWRPKSAPKGVIENMLGRLDEWATAKKNRIEAEEKEPCSGKCTYNGCSTTAMDPIDKHSKVVYVPDADGPPCFYGCKPKYVQREKVESRKEVNGILIHLGMQNAQKAQKKRKELFEKYCPHLNAKDRTRIGLEEELPLPTIDECADDMQKYIDERQAMLDSRKEQWKEDAKAMREALKAAEAAQERRNEERAEAVAAKLAEIQEFDRVRAEAKEEMKAQMKSNMRAMRDARHAYFEKLAAAEEKAHEEMMERRRGWMEVARVREEQLAELEAKRIETLREFGRAERARMAEDEERAAQYDETQWAKDLRQWGIDDRERKQKQEEERMESIAKQKQASKETAKEYQEKLKQIIEAKEEEAKQRRREERELIAAYEAARVERAESAKAALKAEREAVKQRAQEIEERLAERLANHSFVP</sequence>
<dbReference type="AlphaFoldDB" id="A0A7S0R0D0"/>
<accession>A0A7S0R0D0</accession>
<name>A0A7S0R0D0_9CHLO</name>
<organism evidence="3">
    <name type="scientific">Pyramimonas obovata</name>
    <dbReference type="NCBI Taxonomy" id="1411642"/>
    <lineage>
        <taxon>Eukaryota</taxon>
        <taxon>Viridiplantae</taxon>
        <taxon>Chlorophyta</taxon>
        <taxon>Pyramimonadophyceae</taxon>
        <taxon>Pyramimonadales</taxon>
        <taxon>Pyramimonadaceae</taxon>
        <taxon>Pyramimonas</taxon>
        <taxon>Pyramimonas incertae sedis</taxon>
    </lineage>
</organism>
<protein>
    <submittedName>
        <fullName evidence="3">Uncharacterized protein</fullName>
    </submittedName>
</protein>
<feature type="region of interest" description="Disordered" evidence="2">
    <location>
        <begin position="1"/>
        <end position="99"/>
    </location>
</feature>
<evidence type="ECO:0000256" key="2">
    <source>
        <dbReference type="SAM" id="MobiDB-lite"/>
    </source>
</evidence>
<feature type="compositionally biased region" description="Low complexity" evidence="2">
    <location>
        <begin position="11"/>
        <end position="25"/>
    </location>
</feature>
<proteinExistence type="predicted"/>
<keyword evidence="1" id="KW-0175">Coiled coil</keyword>
<feature type="coiled-coil region" evidence="1">
    <location>
        <begin position="423"/>
        <end position="450"/>
    </location>
</feature>
<feature type="coiled-coil region" evidence="1">
    <location>
        <begin position="326"/>
        <end position="393"/>
    </location>
</feature>
<dbReference type="EMBL" id="HBFA01012966">
    <property type="protein sequence ID" value="CAD8661236.1"/>
    <property type="molecule type" value="Transcribed_RNA"/>
</dbReference>
<feature type="region of interest" description="Disordered" evidence="2">
    <location>
        <begin position="473"/>
        <end position="508"/>
    </location>
</feature>
<reference evidence="3" key="1">
    <citation type="submission" date="2021-01" db="EMBL/GenBank/DDBJ databases">
        <authorList>
            <person name="Corre E."/>
            <person name="Pelletier E."/>
            <person name="Niang G."/>
            <person name="Scheremetjew M."/>
            <person name="Finn R."/>
            <person name="Kale V."/>
            <person name="Holt S."/>
            <person name="Cochrane G."/>
            <person name="Meng A."/>
            <person name="Brown T."/>
            <person name="Cohen L."/>
        </authorList>
    </citation>
    <scope>NUCLEOTIDE SEQUENCE</scope>
    <source>
        <strain evidence="3">CCMP722</strain>
    </source>
</reference>
<feature type="region of interest" description="Disordered" evidence="2">
    <location>
        <begin position="135"/>
        <end position="168"/>
    </location>
</feature>
<evidence type="ECO:0000313" key="3">
    <source>
        <dbReference type="EMBL" id="CAD8661236.1"/>
    </source>
</evidence>
<feature type="compositionally biased region" description="Low complexity" evidence="2">
    <location>
        <begin position="37"/>
        <end position="47"/>
    </location>
</feature>
<evidence type="ECO:0000256" key="1">
    <source>
        <dbReference type="SAM" id="Coils"/>
    </source>
</evidence>
<feature type="compositionally biased region" description="Low complexity" evidence="2">
    <location>
        <begin position="80"/>
        <end position="94"/>
    </location>
</feature>